<name>A0ABP3NDY0_SACER</name>
<dbReference type="Proteomes" id="UP001500729">
    <property type="component" value="Unassembled WGS sequence"/>
</dbReference>
<evidence type="ECO:0000313" key="3">
    <source>
        <dbReference type="Proteomes" id="UP001500729"/>
    </source>
</evidence>
<dbReference type="InterPro" id="IPR024311">
    <property type="entry name" value="Lipocalin-like"/>
</dbReference>
<feature type="domain" description="Lipocalin-like" evidence="1">
    <location>
        <begin position="8"/>
        <end position="126"/>
    </location>
</feature>
<dbReference type="EMBL" id="BAAAGS010000031">
    <property type="protein sequence ID" value="GAA0540223.1"/>
    <property type="molecule type" value="Genomic_DNA"/>
</dbReference>
<reference evidence="3" key="1">
    <citation type="journal article" date="2019" name="Int. J. Syst. Evol. Microbiol.">
        <title>The Global Catalogue of Microorganisms (GCM) 10K type strain sequencing project: providing services to taxonomists for standard genome sequencing and annotation.</title>
        <authorList>
            <consortium name="The Broad Institute Genomics Platform"/>
            <consortium name="The Broad Institute Genome Sequencing Center for Infectious Disease"/>
            <person name="Wu L."/>
            <person name="Ma J."/>
        </authorList>
    </citation>
    <scope>NUCLEOTIDE SEQUENCE [LARGE SCALE GENOMIC DNA]</scope>
    <source>
        <strain evidence="3">JCM 10303</strain>
    </source>
</reference>
<proteinExistence type="predicted"/>
<evidence type="ECO:0000313" key="2">
    <source>
        <dbReference type="EMBL" id="GAA0540223.1"/>
    </source>
</evidence>
<comment type="caution">
    <text evidence="2">The sequence shown here is derived from an EMBL/GenBank/DDBJ whole genome shotgun (WGS) entry which is preliminary data.</text>
</comment>
<organism evidence="2 3">
    <name type="scientific">Saccharopolyspora erythraea</name>
    <name type="common">Streptomyces erythraeus</name>
    <dbReference type="NCBI Taxonomy" id="1836"/>
    <lineage>
        <taxon>Bacteria</taxon>
        <taxon>Bacillati</taxon>
        <taxon>Actinomycetota</taxon>
        <taxon>Actinomycetes</taxon>
        <taxon>Pseudonocardiales</taxon>
        <taxon>Pseudonocardiaceae</taxon>
        <taxon>Saccharopolyspora</taxon>
    </lineage>
</organism>
<keyword evidence="3" id="KW-1185">Reference proteome</keyword>
<accession>A0ABP3NDY0</accession>
<sequence>MTATTDLIGHWRLHSFVEFDEEGNPKESPLGGSPRGSLYYGADGYVSVHIMRTDSAPPPAASYIGYTGRWRLAGDQVVHEVRIATDPTWPGSEQVRDFSLDGDELVLGRTDTVDGEPLRARLVWHRG</sequence>
<dbReference type="Pfam" id="PF13924">
    <property type="entry name" value="Lipocalin_5"/>
    <property type="match status" value="1"/>
</dbReference>
<dbReference type="RefSeq" id="WP_009946367.1">
    <property type="nucleotide sequence ID" value="NZ_BAAAGS010000031.1"/>
</dbReference>
<evidence type="ECO:0000259" key="1">
    <source>
        <dbReference type="Pfam" id="PF13924"/>
    </source>
</evidence>
<protein>
    <recommendedName>
        <fullName evidence="1">Lipocalin-like domain-containing protein</fullName>
    </recommendedName>
</protein>
<gene>
    <name evidence="2" type="ORF">GCM10009533_44140</name>
</gene>